<dbReference type="NCBIfam" id="TIGR01640">
    <property type="entry name" value="F_box_assoc_1"/>
    <property type="match status" value="1"/>
</dbReference>
<keyword evidence="3" id="KW-1185">Reference proteome</keyword>
<accession>A0ABQ8AKV3</accession>
<evidence type="ECO:0000313" key="2">
    <source>
        <dbReference type="EMBL" id="KAH0892645.1"/>
    </source>
</evidence>
<gene>
    <name evidence="2" type="ORF">HID58_055074</name>
</gene>
<feature type="domain" description="F-box associated beta-propeller type 3" evidence="1">
    <location>
        <begin position="127"/>
        <end position="219"/>
    </location>
</feature>
<sequence>MPQKRGSEERNRNQKSLRQIIKLPQSINVPFDLMVEILSRLPVKTLASYSIYGYVRGLIYYFTNSNLYAIYNPTTRQNVLLPLSKENKALDDELSSLDPAGKCGLSIKYWRKIEIQVDIPPPRSNGRFDVRFERFDHIQMPIDVAMNQLEELSLVNYQGKLGCTFYSKDRAEVWVMKDHGSEKHEWSKVTIDMSLPDILLVAGVTLDGEIVIMPKTLDSAQTLKTRLEELMSRFNKRQVRPLYFLKKKSVITLQLMYSAAAAVFSCNKSFLCPKNY</sequence>
<organism evidence="2 3">
    <name type="scientific">Brassica napus</name>
    <name type="common">Rape</name>
    <dbReference type="NCBI Taxonomy" id="3708"/>
    <lineage>
        <taxon>Eukaryota</taxon>
        <taxon>Viridiplantae</taxon>
        <taxon>Streptophyta</taxon>
        <taxon>Embryophyta</taxon>
        <taxon>Tracheophyta</taxon>
        <taxon>Spermatophyta</taxon>
        <taxon>Magnoliopsida</taxon>
        <taxon>eudicotyledons</taxon>
        <taxon>Gunneridae</taxon>
        <taxon>Pentapetalae</taxon>
        <taxon>rosids</taxon>
        <taxon>malvids</taxon>
        <taxon>Brassicales</taxon>
        <taxon>Brassicaceae</taxon>
        <taxon>Brassiceae</taxon>
        <taxon>Brassica</taxon>
    </lineage>
</organism>
<dbReference type="EMBL" id="JAGKQM010000013">
    <property type="protein sequence ID" value="KAH0892645.1"/>
    <property type="molecule type" value="Genomic_DNA"/>
</dbReference>
<dbReference type="PANTHER" id="PTHR31111">
    <property type="entry name" value="BNAA05G37150D PROTEIN-RELATED"/>
    <property type="match status" value="1"/>
</dbReference>
<proteinExistence type="predicted"/>
<dbReference type="PANTHER" id="PTHR31111:SF105">
    <property type="entry name" value="F-BOX DOMAIN-CONTAINING PROTEIN"/>
    <property type="match status" value="1"/>
</dbReference>
<dbReference type="Proteomes" id="UP000824890">
    <property type="component" value="Unassembled WGS sequence"/>
</dbReference>
<dbReference type="InterPro" id="IPR017451">
    <property type="entry name" value="F-box-assoc_interact_dom"/>
</dbReference>
<protein>
    <recommendedName>
        <fullName evidence="1">F-box associated beta-propeller type 3 domain-containing protein</fullName>
    </recommendedName>
</protein>
<dbReference type="Pfam" id="PF08268">
    <property type="entry name" value="FBA_3"/>
    <property type="match status" value="1"/>
</dbReference>
<name>A0ABQ8AKV3_BRANA</name>
<dbReference type="InterPro" id="IPR013187">
    <property type="entry name" value="F-box-assoc_dom_typ3"/>
</dbReference>
<evidence type="ECO:0000259" key="1">
    <source>
        <dbReference type="Pfam" id="PF08268"/>
    </source>
</evidence>
<comment type="caution">
    <text evidence="2">The sequence shown here is derived from an EMBL/GenBank/DDBJ whole genome shotgun (WGS) entry which is preliminary data.</text>
</comment>
<evidence type="ECO:0000313" key="3">
    <source>
        <dbReference type="Proteomes" id="UP000824890"/>
    </source>
</evidence>
<reference evidence="2 3" key="1">
    <citation type="submission" date="2021-05" db="EMBL/GenBank/DDBJ databases">
        <title>Genome Assembly of Synthetic Allotetraploid Brassica napus Reveals Homoeologous Exchanges between Subgenomes.</title>
        <authorList>
            <person name="Davis J.T."/>
        </authorList>
    </citation>
    <scope>NUCLEOTIDE SEQUENCE [LARGE SCALE GENOMIC DNA]</scope>
    <source>
        <strain evidence="3">cv. Da-Ae</strain>
        <tissue evidence="2">Seedling</tissue>
    </source>
</reference>